<name>A0A0C9WCF6_9AGAM</name>
<dbReference type="EMBL" id="KN839861">
    <property type="protein sequence ID" value="KIJ61602.1"/>
    <property type="molecule type" value="Genomic_DNA"/>
</dbReference>
<accession>A0A0C9WCF6</accession>
<dbReference type="GO" id="GO:0016787">
    <property type="term" value="F:hydrolase activity"/>
    <property type="evidence" value="ECO:0007669"/>
    <property type="project" value="UniProtKB-KW"/>
</dbReference>
<evidence type="ECO:0000313" key="1">
    <source>
        <dbReference type="EMBL" id="KIJ61602.1"/>
    </source>
</evidence>
<sequence length="322" mass="34573">MANLDHFTDSTTNKQVVTDSLNAAFSLYPNFDQYGYNDDAMWWAQAAYYAYRAYGDTNLLNHAISCWQHISNYVISAADASSGTQPNKNFTIQGSCGDTMVGGVFWRPTIDDASANSIATGLYVTLSAFLADATGNSSYTDAAKLSASWIQTTNMNSDYLALDTVSEQDCTRSPSTWLFTYNSGKFIEGLSVLSGLTGDSNWSNLMLNMVSASTRTTAWQGSNGVITEGADTTENNDGVGFKSVLIRGLDEVWVRNSGNGALRTLIQSYTDVQLNALLDLASTNSSGTAWYSPAWAGPAPTSLIPWGQLAASDVLVSAVNVN</sequence>
<dbReference type="InterPro" id="IPR005198">
    <property type="entry name" value="Glyco_hydro_76"/>
</dbReference>
<keyword evidence="2" id="KW-1185">Reference proteome</keyword>
<dbReference type="AlphaFoldDB" id="A0A0C9WCF6"/>
<dbReference type="GO" id="GO:0005975">
    <property type="term" value="P:carbohydrate metabolic process"/>
    <property type="evidence" value="ECO:0007669"/>
    <property type="project" value="InterPro"/>
</dbReference>
<dbReference type="InterPro" id="IPR053169">
    <property type="entry name" value="MUG_Protein"/>
</dbReference>
<dbReference type="Gene3D" id="1.50.10.20">
    <property type="match status" value="1"/>
</dbReference>
<proteinExistence type="predicted"/>
<organism evidence="1 2">
    <name type="scientific">Hydnomerulius pinastri MD-312</name>
    <dbReference type="NCBI Taxonomy" id="994086"/>
    <lineage>
        <taxon>Eukaryota</taxon>
        <taxon>Fungi</taxon>
        <taxon>Dikarya</taxon>
        <taxon>Basidiomycota</taxon>
        <taxon>Agaricomycotina</taxon>
        <taxon>Agaricomycetes</taxon>
        <taxon>Agaricomycetidae</taxon>
        <taxon>Boletales</taxon>
        <taxon>Boletales incertae sedis</taxon>
        <taxon>Leucogyrophana</taxon>
    </lineage>
</organism>
<protein>
    <submittedName>
        <fullName evidence="1">Glycoside hydrolase family 76 protein</fullName>
    </submittedName>
</protein>
<dbReference type="InterPro" id="IPR008928">
    <property type="entry name" value="6-hairpin_glycosidase_sf"/>
</dbReference>
<dbReference type="PANTHER" id="PTHR47791:SF3">
    <property type="entry name" value="MEIOTICALLY UP-REGULATED GENE 191 PROTEIN"/>
    <property type="match status" value="1"/>
</dbReference>
<dbReference type="HOGENOM" id="CLU_030049_2_0_1"/>
<keyword evidence="1" id="KW-0378">Hydrolase</keyword>
<dbReference type="OrthoDB" id="9984024at2759"/>
<dbReference type="SUPFAM" id="SSF48208">
    <property type="entry name" value="Six-hairpin glycosidases"/>
    <property type="match status" value="1"/>
</dbReference>
<gene>
    <name evidence="1" type="ORF">HYDPIDRAFT_96206</name>
</gene>
<reference evidence="1 2" key="1">
    <citation type="submission" date="2014-04" db="EMBL/GenBank/DDBJ databases">
        <title>Evolutionary Origins and Diversification of the Mycorrhizal Mutualists.</title>
        <authorList>
            <consortium name="DOE Joint Genome Institute"/>
            <consortium name="Mycorrhizal Genomics Consortium"/>
            <person name="Kohler A."/>
            <person name="Kuo A."/>
            <person name="Nagy L.G."/>
            <person name="Floudas D."/>
            <person name="Copeland A."/>
            <person name="Barry K.W."/>
            <person name="Cichocki N."/>
            <person name="Veneault-Fourrey C."/>
            <person name="LaButti K."/>
            <person name="Lindquist E.A."/>
            <person name="Lipzen A."/>
            <person name="Lundell T."/>
            <person name="Morin E."/>
            <person name="Murat C."/>
            <person name="Riley R."/>
            <person name="Ohm R."/>
            <person name="Sun H."/>
            <person name="Tunlid A."/>
            <person name="Henrissat B."/>
            <person name="Grigoriev I.V."/>
            <person name="Hibbett D.S."/>
            <person name="Martin F."/>
        </authorList>
    </citation>
    <scope>NUCLEOTIDE SEQUENCE [LARGE SCALE GENOMIC DNA]</scope>
    <source>
        <strain evidence="1 2">MD-312</strain>
    </source>
</reference>
<dbReference type="Pfam" id="PF03663">
    <property type="entry name" value="Glyco_hydro_76"/>
    <property type="match status" value="1"/>
</dbReference>
<dbReference type="Proteomes" id="UP000053820">
    <property type="component" value="Unassembled WGS sequence"/>
</dbReference>
<evidence type="ECO:0000313" key="2">
    <source>
        <dbReference type="Proteomes" id="UP000053820"/>
    </source>
</evidence>
<dbReference type="PANTHER" id="PTHR47791">
    <property type="entry name" value="MEIOTICALLY UP-REGULATED GENE 191 PROTEIN"/>
    <property type="match status" value="1"/>
</dbReference>